<accession>A0A1J8Q3I4</accession>
<reference evidence="2 3" key="1">
    <citation type="submission" date="2016-03" db="EMBL/GenBank/DDBJ databases">
        <title>Comparative genomics of the ectomycorrhizal sister species Rhizopogon vinicolor and Rhizopogon vesiculosus (Basidiomycota: Boletales) reveals a divergence of the mating type B locus.</title>
        <authorList>
            <person name="Mujic A.B."/>
            <person name="Kuo A."/>
            <person name="Tritt A."/>
            <person name="Lipzen A."/>
            <person name="Chen C."/>
            <person name="Johnson J."/>
            <person name="Sharma A."/>
            <person name="Barry K."/>
            <person name="Grigoriev I.V."/>
            <person name="Spatafora J.W."/>
        </authorList>
    </citation>
    <scope>NUCLEOTIDE SEQUENCE [LARGE SCALE GENOMIC DNA]</scope>
    <source>
        <strain evidence="2 3">AM-OR11-056</strain>
    </source>
</reference>
<gene>
    <name evidence="2" type="ORF">AZE42_12966</name>
</gene>
<feature type="non-terminal residue" evidence="2">
    <location>
        <position position="1"/>
    </location>
</feature>
<feature type="compositionally biased region" description="Acidic residues" evidence="1">
    <location>
        <begin position="22"/>
        <end position="35"/>
    </location>
</feature>
<dbReference type="Proteomes" id="UP000183567">
    <property type="component" value="Unassembled WGS sequence"/>
</dbReference>
<sequence length="166" mass="18129">TPEVPHYIPPASDYSDSNTESTCDESDSEADDELSSDASLDHGGSIGPNSNPVVPGPDPDPPHNTQSEDPAPRPPSPIGIGARLPRHNRMKPREWWKLSAAQLDSDIDDDIEDADLAYEIAFLTSSATEPLSYTEALRRPDAEQWKQAALEELALGNLFLDLLARR</sequence>
<evidence type="ECO:0000313" key="2">
    <source>
        <dbReference type="EMBL" id="OJA15239.1"/>
    </source>
</evidence>
<feature type="region of interest" description="Disordered" evidence="1">
    <location>
        <begin position="1"/>
        <end position="86"/>
    </location>
</feature>
<comment type="caution">
    <text evidence="2">The sequence shown here is derived from an EMBL/GenBank/DDBJ whole genome shotgun (WGS) entry which is preliminary data.</text>
</comment>
<protein>
    <submittedName>
        <fullName evidence="2">Uncharacterized protein</fullName>
    </submittedName>
</protein>
<dbReference type="AlphaFoldDB" id="A0A1J8Q3I4"/>
<name>A0A1J8Q3I4_9AGAM</name>
<organism evidence="2 3">
    <name type="scientific">Rhizopogon vesiculosus</name>
    <dbReference type="NCBI Taxonomy" id="180088"/>
    <lineage>
        <taxon>Eukaryota</taxon>
        <taxon>Fungi</taxon>
        <taxon>Dikarya</taxon>
        <taxon>Basidiomycota</taxon>
        <taxon>Agaricomycotina</taxon>
        <taxon>Agaricomycetes</taxon>
        <taxon>Agaricomycetidae</taxon>
        <taxon>Boletales</taxon>
        <taxon>Suillineae</taxon>
        <taxon>Rhizopogonaceae</taxon>
        <taxon>Rhizopogon</taxon>
    </lineage>
</organism>
<evidence type="ECO:0000313" key="3">
    <source>
        <dbReference type="Proteomes" id="UP000183567"/>
    </source>
</evidence>
<evidence type="ECO:0000256" key="1">
    <source>
        <dbReference type="SAM" id="MobiDB-lite"/>
    </source>
</evidence>
<dbReference type="OrthoDB" id="2677538at2759"/>
<dbReference type="EMBL" id="LVVM01003236">
    <property type="protein sequence ID" value="OJA15239.1"/>
    <property type="molecule type" value="Genomic_DNA"/>
</dbReference>
<keyword evidence="3" id="KW-1185">Reference proteome</keyword>
<proteinExistence type="predicted"/>